<dbReference type="PROSITE" id="PS50987">
    <property type="entry name" value="HTH_ARSR_2"/>
    <property type="match status" value="1"/>
</dbReference>
<dbReference type="InterPro" id="IPR011991">
    <property type="entry name" value="ArsR-like_HTH"/>
</dbReference>
<dbReference type="InterPro" id="IPR036388">
    <property type="entry name" value="WH-like_DNA-bd_sf"/>
</dbReference>
<sequence>MRKKMPETDYRASRLCRVLGNPTAYQIVKFLIGKKKTPSEIAYELGISTPLVSATLRILRNVDVVRYDTKWKEKIYWIKDDLILKICDMLEEFVTRMRQKAY</sequence>
<evidence type="ECO:0000256" key="1">
    <source>
        <dbReference type="ARBA" id="ARBA00023015"/>
    </source>
</evidence>
<gene>
    <name evidence="5" type="ORF">ENP86_00455</name>
</gene>
<dbReference type="InterPro" id="IPR051081">
    <property type="entry name" value="HTH_MetalResp_TranReg"/>
</dbReference>
<dbReference type="InterPro" id="IPR036390">
    <property type="entry name" value="WH_DNA-bd_sf"/>
</dbReference>
<dbReference type="Gene3D" id="1.10.10.10">
    <property type="entry name" value="Winged helix-like DNA-binding domain superfamily/Winged helix DNA-binding domain"/>
    <property type="match status" value="1"/>
</dbReference>
<keyword evidence="2" id="KW-0238">DNA-binding</keyword>
<dbReference type="Pfam" id="PF01022">
    <property type="entry name" value="HTH_5"/>
    <property type="match status" value="1"/>
</dbReference>
<evidence type="ECO:0000259" key="4">
    <source>
        <dbReference type="PROSITE" id="PS50987"/>
    </source>
</evidence>
<keyword evidence="1" id="KW-0805">Transcription regulation</keyword>
<dbReference type="SMART" id="SM00418">
    <property type="entry name" value="HTH_ARSR"/>
    <property type="match status" value="1"/>
</dbReference>
<evidence type="ECO:0000313" key="5">
    <source>
        <dbReference type="EMBL" id="HDY58017.1"/>
    </source>
</evidence>
<dbReference type="EMBL" id="DSKY01000002">
    <property type="protein sequence ID" value="HDY58017.1"/>
    <property type="molecule type" value="Genomic_DNA"/>
</dbReference>
<evidence type="ECO:0000256" key="2">
    <source>
        <dbReference type="ARBA" id="ARBA00023125"/>
    </source>
</evidence>
<dbReference type="GO" id="GO:0003700">
    <property type="term" value="F:DNA-binding transcription factor activity"/>
    <property type="evidence" value="ECO:0007669"/>
    <property type="project" value="InterPro"/>
</dbReference>
<protein>
    <submittedName>
        <fullName evidence="5">ArsR family transcriptional regulator</fullName>
    </submittedName>
</protein>
<evidence type="ECO:0000256" key="3">
    <source>
        <dbReference type="ARBA" id="ARBA00023163"/>
    </source>
</evidence>
<organism evidence="5">
    <name type="scientific">candidate division WOR-3 bacterium</name>
    <dbReference type="NCBI Taxonomy" id="2052148"/>
    <lineage>
        <taxon>Bacteria</taxon>
        <taxon>Bacteria division WOR-3</taxon>
    </lineage>
</organism>
<dbReference type="CDD" id="cd00090">
    <property type="entry name" value="HTH_ARSR"/>
    <property type="match status" value="1"/>
</dbReference>
<dbReference type="GO" id="GO:0003677">
    <property type="term" value="F:DNA binding"/>
    <property type="evidence" value="ECO:0007669"/>
    <property type="project" value="UniProtKB-KW"/>
</dbReference>
<reference evidence="5" key="1">
    <citation type="journal article" date="2020" name="mSystems">
        <title>Genome- and Community-Level Interaction Insights into Carbon Utilization and Element Cycling Functions of Hydrothermarchaeota in Hydrothermal Sediment.</title>
        <authorList>
            <person name="Zhou Z."/>
            <person name="Liu Y."/>
            <person name="Xu W."/>
            <person name="Pan J."/>
            <person name="Luo Z.H."/>
            <person name="Li M."/>
        </authorList>
    </citation>
    <scope>NUCLEOTIDE SEQUENCE [LARGE SCALE GENOMIC DNA]</scope>
    <source>
        <strain evidence="5">SpSt-258</strain>
    </source>
</reference>
<dbReference type="PANTHER" id="PTHR33154:SF33">
    <property type="entry name" value="TRANSCRIPTIONAL REPRESSOR SDPR"/>
    <property type="match status" value="1"/>
</dbReference>
<proteinExistence type="predicted"/>
<dbReference type="InterPro" id="IPR001845">
    <property type="entry name" value="HTH_ArsR_DNA-bd_dom"/>
</dbReference>
<name>A0A7V0Z3L5_UNCW3</name>
<feature type="domain" description="HTH arsR-type" evidence="4">
    <location>
        <begin position="4"/>
        <end position="98"/>
    </location>
</feature>
<dbReference type="SUPFAM" id="SSF46785">
    <property type="entry name" value="Winged helix' DNA-binding domain"/>
    <property type="match status" value="1"/>
</dbReference>
<dbReference type="PANTHER" id="PTHR33154">
    <property type="entry name" value="TRANSCRIPTIONAL REGULATOR, ARSR FAMILY"/>
    <property type="match status" value="1"/>
</dbReference>
<comment type="caution">
    <text evidence="5">The sequence shown here is derived from an EMBL/GenBank/DDBJ whole genome shotgun (WGS) entry which is preliminary data.</text>
</comment>
<dbReference type="AlphaFoldDB" id="A0A7V0Z3L5"/>
<keyword evidence="3" id="KW-0804">Transcription</keyword>
<accession>A0A7V0Z3L5</accession>